<dbReference type="Proteomes" id="UP000318447">
    <property type="component" value="Unassembled WGS sequence"/>
</dbReference>
<dbReference type="EMBL" id="CP029534">
    <property type="protein sequence ID" value="AYU82839.1"/>
    <property type="molecule type" value="Genomic_DNA"/>
</dbReference>
<dbReference type="SUPFAM" id="SSF47391">
    <property type="entry name" value="Dimerization-anchoring domain of cAMP-dependent PK regulatory subunit"/>
    <property type="match status" value="1"/>
</dbReference>
<reference evidence="3" key="2">
    <citation type="submission" date="2019-02" db="EMBL/GenBank/DDBJ databases">
        <title>FDA dAtabase for Regulatory Grade micrObial Sequences (FDA-ARGOS): Supporting development and validation of Infectious Disease Dx tests.</title>
        <authorList>
            <person name="Duncan R."/>
            <person name="Fisher C."/>
            <person name="Tallon L.J."/>
            <person name="Sadzewicz L."/>
            <person name="Sengamalay N."/>
            <person name="Ott S."/>
            <person name="Godinez A."/>
            <person name="Nagaraj S."/>
            <person name="Nadendla S."/>
            <person name="Sichtig H."/>
        </authorList>
    </citation>
    <scope>NUCLEOTIDE SEQUENCE</scope>
    <source>
        <strain evidence="3">FDAARGOS_361</strain>
    </source>
</reference>
<keyword evidence="4" id="KW-1185">Reference proteome</keyword>
<reference evidence="5" key="3">
    <citation type="submission" date="2019-02" db="EMBL/GenBank/DDBJ databases">
        <title>FDA dAtabase for Regulatory Grade micrObial Sequences (FDA-ARGOS): Supporting development and validation of Infectious Disease Dx tests.</title>
        <authorList>
            <person name="Duncan R."/>
            <person name="Fisher C."/>
            <person name="Tallon L."/>
            <person name="Sadzewicz L."/>
            <person name="Sengamalay N."/>
            <person name="Ott S."/>
            <person name="Godinez A."/>
            <person name="Nagaraj S."/>
            <person name="Vavikolanu K."/>
            <person name="Nadendla S."/>
            <person name="Aluvathingal J."/>
            <person name="Sichtig H."/>
        </authorList>
    </citation>
    <scope>NUCLEOTIDE SEQUENCE [LARGE SCALE GENOMIC DNA]</scope>
    <source>
        <strain evidence="5">FDAARGOS_361</strain>
    </source>
</reference>
<protein>
    <submittedName>
        <fullName evidence="2">Uncharacterized protein</fullName>
    </submittedName>
</protein>
<evidence type="ECO:0000313" key="2">
    <source>
        <dbReference type="EMBL" id="AYU82839.1"/>
    </source>
</evidence>
<feature type="compositionally biased region" description="Low complexity" evidence="1">
    <location>
        <begin position="30"/>
        <end position="47"/>
    </location>
</feature>
<evidence type="ECO:0000313" key="3">
    <source>
        <dbReference type="EMBL" id="TPP44327.1"/>
    </source>
</evidence>
<proteinExistence type="predicted"/>
<feature type="compositionally biased region" description="Low complexity" evidence="1">
    <location>
        <begin position="134"/>
        <end position="162"/>
    </location>
</feature>
<dbReference type="Proteomes" id="UP000274082">
    <property type="component" value="Chromosome 35"/>
</dbReference>
<organism evidence="2 4">
    <name type="scientific">Leishmania donovani</name>
    <dbReference type="NCBI Taxonomy" id="5661"/>
    <lineage>
        <taxon>Eukaryota</taxon>
        <taxon>Discoba</taxon>
        <taxon>Euglenozoa</taxon>
        <taxon>Kinetoplastea</taxon>
        <taxon>Metakinetoplastina</taxon>
        <taxon>Trypanosomatida</taxon>
        <taxon>Trypanosomatidae</taxon>
        <taxon>Leishmaniinae</taxon>
        <taxon>Leishmania</taxon>
    </lineage>
</organism>
<feature type="compositionally biased region" description="Low complexity" evidence="1">
    <location>
        <begin position="171"/>
        <end position="182"/>
    </location>
</feature>
<feature type="compositionally biased region" description="Polar residues" evidence="1">
    <location>
        <begin position="251"/>
        <end position="262"/>
    </location>
</feature>
<feature type="compositionally biased region" description="Low complexity" evidence="1">
    <location>
        <begin position="85"/>
        <end position="98"/>
    </location>
</feature>
<feature type="compositionally biased region" description="Low complexity" evidence="1">
    <location>
        <begin position="196"/>
        <end position="213"/>
    </location>
</feature>
<gene>
    <name evidence="3" type="ORF">CGC21_5800</name>
    <name evidence="2" type="ORF">LdCL_350008900</name>
</gene>
<dbReference type="VEuPathDB" id="TriTrypDB:LDHU3_35.0540"/>
<feature type="region of interest" description="Disordered" evidence="1">
    <location>
        <begin position="30"/>
        <end position="265"/>
    </location>
</feature>
<dbReference type="CDD" id="cd22961">
    <property type="entry name" value="DD_TEX55-like"/>
    <property type="match status" value="1"/>
</dbReference>
<evidence type="ECO:0000313" key="5">
    <source>
        <dbReference type="Proteomes" id="UP000318447"/>
    </source>
</evidence>
<evidence type="ECO:0000313" key="4">
    <source>
        <dbReference type="Proteomes" id="UP000274082"/>
    </source>
</evidence>
<dbReference type="EMBL" id="RHLC01000003">
    <property type="protein sequence ID" value="TPP44327.1"/>
    <property type="molecule type" value="Genomic_DNA"/>
</dbReference>
<dbReference type="VEuPathDB" id="TriTrypDB:LdCL_350008900"/>
<accession>A0A3S7X8R8</accession>
<sequence>MPFGPSVRSDLECTAVPTAAEVGVNSAGVVGGVSTSAASSPSAVPTGNSGRSCGSPHQPPRATVQRTGSSEDGRDGATSAPRGYSAGASATPTAADAPPKSPTPQPSSLPCGRAPVSRGASDVKASAVAFPVLTRATAARASSTPHEIGASATTSASSSSSAVALPPLQPRRASSSAAESSRGVGGSSNKPSSRWASPDRPSSTSSPTGTRAAVAPLPSLSVSAAGQHPAIGADAATVSDTTGSPRVDARSLSSVSPSNGQRESYFRENNIPSLFNEMSEALLDAQPEDPVSFMKEWLQRRREAIAQ</sequence>
<evidence type="ECO:0000256" key="1">
    <source>
        <dbReference type="SAM" id="MobiDB-lite"/>
    </source>
</evidence>
<dbReference type="AlphaFoldDB" id="A0A3S7X8R8"/>
<reference evidence="2 4" key="1">
    <citation type="journal article" date="2018" name="Sci. Rep.">
        <title>A complete Leishmania donovani reference genome identifies novel genetic variations associated with virulence.</title>
        <authorList>
            <person name="Lypaczewski P."/>
            <person name="Hoshizaki J."/>
            <person name="Zhang W.-W."/>
            <person name="McCall L.-I."/>
            <person name="Torcivia-Rodriguez J."/>
            <person name="Simonyan V."/>
            <person name="Kaur A."/>
            <person name="Dewar K."/>
            <person name="Matlashewski G."/>
        </authorList>
    </citation>
    <scope>NUCLEOTIDE SEQUENCE [LARGE SCALE GENOMIC DNA]</scope>
    <source>
        <strain evidence="2 4">LdCL</strain>
    </source>
</reference>
<name>A0A3S7X8R8_LEIDO</name>
<dbReference type="Gene3D" id="1.20.890.10">
    <property type="entry name" value="cAMP-dependent protein kinase regulatory subunit, dimerization-anchoring domain"/>
    <property type="match status" value="1"/>
</dbReference>
<dbReference type="OrthoDB" id="266053at2759"/>